<evidence type="ECO:0000256" key="2">
    <source>
        <dbReference type="ARBA" id="ARBA00022525"/>
    </source>
</evidence>
<dbReference type="InterPro" id="IPR009003">
    <property type="entry name" value="Peptidase_S1_PA"/>
</dbReference>
<keyword evidence="8" id="KW-0732">Signal</keyword>
<gene>
    <name evidence="10" type="ORF">KUF71_008550</name>
</gene>
<organism evidence="10 11">
    <name type="scientific">Frankliniella fusca</name>
    <dbReference type="NCBI Taxonomy" id="407009"/>
    <lineage>
        <taxon>Eukaryota</taxon>
        <taxon>Metazoa</taxon>
        <taxon>Ecdysozoa</taxon>
        <taxon>Arthropoda</taxon>
        <taxon>Hexapoda</taxon>
        <taxon>Insecta</taxon>
        <taxon>Pterygota</taxon>
        <taxon>Neoptera</taxon>
        <taxon>Paraneoptera</taxon>
        <taxon>Thysanoptera</taxon>
        <taxon>Terebrantia</taxon>
        <taxon>Thripoidea</taxon>
        <taxon>Thripidae</taxon>
        <taxon>Frankliniella</taxon>
    </lineage>
</organism>
<protein>
    <recommendedName>
        <fullName evidence="4">Phenoloxidase-activating factor 2</fullName>
    </recommendedName>
    <alternativeName>
        <fullName evidence="5">Prophenoloxidase-activating factor II</fullName>
    </alternativeName>
</protein>
<dbReference type="InterPro" id="IPR018114">
    <property type="entry name" value="TRYPSIN_HIS"/>
</dbReference>
<accession>A0AAE1HDW8</accession>
<dbReference type="PROSITE" id="PS00135">
    <property type="entry name" value="TRYPSIN_SER"/>
    <property type="match status" value="1"/>
</dbReference>
<evidence type="ECO:0000313" key="10">
    <source>
        <dbReference type="EMBL" id="KAK3919423.1"/>
    </source>
</evidence>
<feature type="signal peptide" evidence="8">
    <location>
        <begin position="1"/>
        <end position="25"/>
    </location>
</feature>
<evidence type="ECO:0000256" key="4">
    <source>
        <dbReference type="ARBA" id="ARBA00068096"/>
    </source>
</evidence>
<keyword evidence="11" id="KW-1185">Reference proteome</keyword>
<dbReference type="InterPro" id="IPR001254">
    <property type="entry name" value="Trypsin_dom"/>
</dbReference>
<dbReference type="PROSITE" id="PS50240">
    <property type="entry name" value="TRYPSIN_DOM"/>
    <property type="match status" value="1"/>
</dbReference>
<dbReference type="PROSITE" id="PS51257">
    <property type="entry name" value="PROKAR_LIPOPROTEIN"/>
    <property type="match status" value="1"/>
</dbReference>
<comment type="caution">
    <text evidence="10">The sequence shown here is derived from an EMBL/GenBank/DDBJ whole genome shotgun (WGS) entry which is preliminary data.</text>
</comment>
<comment type="subcellular location">
    <subcellularLocation>
        <location evidence="1">Secreted</location>
    </subcellularLocation>
</comment>
<evidence type="ECO:0000256" key="7">
    <source>
        <dbReference type="SAM" id="MobiDB-lite"/>
    </source>
</evidence>
<dbReference type="FunFam" id="2.40.10.10:FF:000038">
    <property type="entry name" value="Serine protease"/>
    <property type="match status" value="1"/>
</dbReference>
<reference evidence="10" key="1">
    <citation type="submission" date="2021-07" db="EMBL/GenBank/DDBJ databases">
        <authorList>
            <person name="Catto M.A."/>
            <person name="Jacobson A."/>
            <person name="Kennedy G."/>
            <person name="Labadie P."/>
            <person name="Hunt B.G."/>
            <person name="Srinivasan R."/>
        </authorList>
    </citation>
    <scope>NUCLEOTIDE SEQUENCE</scope>
    <source>
        <strain evidence="10">PL_HMW_Pooled</strain>
        <tissue evidence="10">Head</tissue>
    </source>
</reference>
<dbReference type="InterPro" id="IPR043504">
    <property type="entry name" value="Peptidase_S1_PA_chymotrypsin"/>
</dbReference>
<keyword evidence="6" id="KW-0645">Protease</keyword>
<evidence type="ECO:0000256" key="1">
    <source>
        <dbReference type="ARBA" id="ARBA00004613"/>
    </source>
</evidence>
<evidence type="ECO:0000313" key="11">
    <source>
        <dbReference type="Proteomes" id="UP001219518"/>
    </source>
</evidence>
<feature type="chain" id="PRO_5042083301" description="Phenoloxidase-activating factor 2" evidence="8">
    <location>
        <begin position="26"/>
        <end position="421"/>
    </location>
</feature>
<evidence type="ECO:0000256" key="6">
    <source>
        <dbReference type="RuleBase" id="RU363034"/>
    </source>
</evidence>
<proteinExistence type="predicted"/>
<evidence type="ECO:0000256" key="5">
    <source>
        <dbReference type="ARBA" id="ARBA00076468"/>
    </source>
</evidence>
<dbReference type="EMBL" id="JAHWGI010000979">
    <property type="protein sequence ID" value="KAK3919423.1"/>
    <property type="molecule type" value="Genomic_DNA"/>
</dbReference>
<dbReference type="InterPro" id="IPR033116">
    <property type="entry name" value="TRYPSIN_SER"/>
</dbReference>
<keyword evidence="6" id="KW-0720">Serine protease</keyword>
<dbReference type="GO" id="GO:0004252">
    <property type="term" value="F:serine-type endopeptidase activity"/>
    <property type="evidence" value="ECO:0007669"/>
    <property type="project" value="InterPro"/>
</dbReference>
<feature type="compositionally biased region" description="Basic and acidic residues" evidence="7">
    <location>
        <begin position="36"/>
        <end position="57"/>
    </location>
</feature>
<dbReference type="CDD" id="cd00190">
    <property type="entry name" value="Tryp_SPc"/>
    <property type="match status" value="1"/>
</dbReference>
<reference evidence="10" key="2">
    <citation type="journal article" date="2023" name="BMC Genomics">
        <title>Pest status, molecular evolution, and epigenetic factors derived from the genome assembly of Frankliniella fusca, a thysanopteran phytovirus vector.</title>
        <authorList>
            <person name="Catto M.A."/>
            <person name="Labadie P.E."/>
            <person name="Jacobson A.L."/>
            <person name="Kennedy G.G."/>
            <person name="Srinivasan R."/>
            <person name="Hunt B.G."/>
        </authorList>
    </citation>
    <scope>NUCLEOTIDE SEQUENCE</scope>
    <source>
        <strain evidence="10">PL_HMW_Pooled</strain>
    </source>
</reference>
<feature type="domain" description="Peptidase S1" evidence="9">
    <location>
        <begin position="186"/>
        <end position="421"/>
    </location>
</feature>
<dbReference type="Proteomes" id="UP001219518">
    <property type="component" value="Unassembled WGS sequence"/>
</dbReference>
<evidence type="ECO:0000256" key="3">
    <source>
        <dbReference type="ARBA" id="ARBA00023157"/>
    </source>
</evidence>
<feature type="region of interest" description="Disordered" evidence="7">
    <location>
        <begin position="34"/>
        <end position="57"/>
    </location>
</feature>
<dbReference type="AlphaFoldDB" id="A0AAE1HDW8"/>
<dbReference type="Pfam" id="PF00089">
    <property type="entry name" value="Trypsin"/>
    <property type="match status" value="1"/>
</dbReference>
<keyword evidence="6" id="KW-0378">Hydrolase</keyword>
<evidence type="ECO:0000259" key="9">
    <source>
        <dbReference type="PROSITE" id="PS50240"/>
    </source>
</evidence>
<keyword evidence="3" id="KW-1015">Disulfide bond</keyword>
<dbReference type="SMART" id="SM00020">
    <property type="entry name" value="Tryp_SPc"/>
    <property type="match status" value="1"/>
</dbReference>
<dbReference type="PANTHER" id="PTHR24252">
    <property type="entry name" value="ACROSIN-RELATED"/>
    <property type="match status" value="1"/>
</dbReference>
<dbReference type="InterPro" id="IPR001314">
    <property type="entry name" value="Peptidase_S1A"/>
</dbReference>
<evidence type="ECO:0000256" key="8">
    <source>
        <dbReference type="SAM" id="SignalP"/>
    </source>
</evidence>
<dbReference type="GO" id="GO:0005576">
    <property type="term" value="C:extracellular region"/>
    <property type="evidence" value="ECO:0007669"/>
    <property type="project" value="UniProtKB-SubCell"/>
</dbReference>
<dbReference type="GO" id="GO:0006508">
    <property type="term" value="P:proteolysis"/>
    <property type="evidence" value="ECO:0007669"/>
    <property type="project" value="UniProtKB-KW"/>
</dbReference>
<dbReference type="SUPFAM" id="SSF50494">
    <property type="entry name" value="Trypsin-like serine proteases"/>
    <property type="match status" value="1"/>
</dbReference>
<dbReference type="Gene3D" id="2.40.10.10">
    <property type="entry name" value="Trypsin-like serine proteases"/>
    <property type="match status" value="2"/>
</dbReference>
<keyword evidence="2" id="KW-0964">Secreted</keyword>
<sequence>MSPRMRASCLLALLAALSCLQCAPAQLFGGNNGMMSKKDGGKTSQDIKKTTSDTTEAPKLKVAKASEAEDKPYQECKSIGDFPGHCRHIRYCLINEFRTNYTLVSYYNCPIEDKYVGVCCPDDRDSRPKTVNVKPLKSDEEADAEEARILASNQQRVNPIKRPSPLGPAGKNRGCGIAAIEGAEAPKGGGGVSDPGEYPWMAAILNAKDNEQFCGGVILDQNHVLTAAHCLIRKRQADLAVVLGEYDLTKPDETRSQKFKVANIRRHERFDMHTYENDIAIFTLDRPAVFNTYVWPICLPDPDDMKGATNKTAVVTGWGTMYYGGPAATVLMEVGVPIWENSMCQKRYTQPVLKTALCAGGYEGGKDSCQGDSGGPLMMQKDDGRWTNIGVVSYGIRCGEPLQPGVYTRVTEYLQWIQKNV</sequence>
<dbReference type="PRINTS" id="PR00722">
    <property type="entry name" value="CHYMOTRYPSIN"/>
</dbReference>
<dbReference type="PROSITE" id="PS00134">
    <property type="entry name" value="TRYPSIN_HIS"/>
    <property type="match status" value="1"/>
</dbReference>
<name>A0AAE1HDW8_9NEOP</name>
<dbReference type="PANTHER" id="PTHR24252:SF7">
    <property type="entry name" value="HYALIN"/>
    <property type="match status" value="1"/>
</dbReference>